<dbReference type="AlphaFoldDB" id="A0A138A0C3"/>
<dbReference type="RefSeq" id="WP_068575002.1">
    <property type="nucleotide sequence ID" value="NZ_LSRE01000050.1"/>
</dbReference>
<dbReference type="Pfam" id="PF04328">
    <property type="entry name" value="Sel_put"/>
    <property type="match status" value="1"/>
</dbReference>
<organism evidence="2 3">
    <name type="scientific">Tsukamurella pseudospumae</name>
    <dbReference type="NCBI Taxonomy" id="239498"/>
    <lineage>
        <taxon>Bacteria</taxon>
        <taxon>Bacillati</taxon>
        <taxon>Actinomycetota</taxon>
        <taxon>Actinomycetes</taxon>
        <taxon>Mycobacteriales</taxon>
        <taxon>Tsukamurellaceae</taxon>
        <taxon>Tsukamurella</taxon>
    </lineage>
</organism>
<reference evidence="1 4" key="2">
    <citation type="submission" date="2016-02" db="EMBL/GenBank/DDBJ databases">
        <authorList>
            <person name="Teng J.L."/>
            <person name="Tang Y."/>
            <person name="Huang Y."/>
            <person name="Guo F."/>
            <person name="Wei W."/>
            <person name="Chen J.H."/>
            <person name="Wong S.Y."/>
            <person name="Lau S.K."/>
            <person name="Woo P.C."/>
        </authorList>
    </citation>
    <scope>NUCLEOTIDE SEQUENCE [LARGE SCALE GENOMIC DNA]</scope>
    <source>
        <strain evidence="1 4">JCM 13375</strain>
    </source>
</reference>
<keyword evidence="4" id="KW-1185">Reference proteome</keyword>
<dbReference type="STRING" id="239498.AXK60_19235"/>
<gene>
    <name evidence="2" type="ORF">AXK60_19235</name>
    <name evidence="1" type="ORF">AXK61_10155</name>
</gene>
<evidence type="ECO:0000313" key="2">
    <source>
        <dbReference type="EMBL" id="KXP03894.1"/>
    </source>
</evidence>
<dbReference type="Proteomes" id="UP000070409">
    <property type="component" value="Unassembled WGS sequence"/>
</dbReference>
<proteinExistence type="predicted"/>
<dbReference type="Proteomes" id="UP000070258">
    <property type="component" value="Unassembled WGS sequence"/>
</dbReference>
<reference evidence="2" key="1">
    <citation type="submission" date="2016-02" db="EMBL/GenBank/DDBJ databases">
        <authorList>
            <person name="Teng J.L."/>
            <person name="Yang Y."/>
            <person name="Huang Y."/>
            <person name="Guo F."/>
            <person name="Wei W."/>
            <person name="Chen J.H."/>
            <person name="Wong S.Y."/>
            <person name="Lau S.K."/>
            <person name="Woo P.C."/>
        </authorList>
    </citation>
    <scope>NUCLEOTIDE SEQUENCE</scope>
    <source>
        <strain evidence="2">JCM 15929</strain>
    </source>
</reference>
<reference evidence="3" key="3">
    <citation type="submission" date="2016-02" db="EMBL/GenBank/DDBJ databases">
        <authorList>
            <person name="Wen L."/>
            <person name="He K."/>
            <person name="Yang H."/>
        </authorList>
    </citation>
    <scope>NUCLEOTIDE SEQUENCE [LARGE SCALE GENOMIC DNA]</scope>
    <source>
        <strain evidence="3">JCM 15929</strain>
    </source>
</reference>
<dbReference type="InterPro" id="IPR007423">
    <property type="entry name" value="Sel_put"/>
</dbReference>
<evidence type="ECO:0000313" key="4">
    <source>
        <dbReference type="Proteomes" id="UP000070409"/>
    </source>
</evidence>
<name>A0A138A0C3_9ACTN</name>
<sequence length="66" mass="7758">MGRNGSDPIIRALKAVRWYVGSVMGDNHYQRYVEHRRATHPDEPVMTEREYWKARHDGATVQVRCC</sequence>
<protein>
    <recommendedName>
        <fullName evidence="5">YbdD/YjiX family protein</fullName>
    </recommendedName>
</protein>
<evidence type="ECO:0008006" key="5">
    <source>
        <dbReference type="Google" id="ProtNLM"/>
    </source>
</evidence>
<comment type="caution">
    <text evidence="2">The sequence shown here is derived from an EMBL/GenBank/DDBJ whole genome shotgun (WGS) entry which is preliminary data.</text>
</comment>
<evidence type="ECO:0000313" key="1">
    <source>
        <dbReference type="EMBL" id="KXO88994.1"/>
    </source>
</evidence>
<evidence type="ECO:0000313" key="3">
    <source>
        <dbReference type="Proteomes" id="UP000070258"/>
    </source>
</evidence>
<dbReference type="EMBL" id="LSRE01000050">
    <property type="protein sequence ID" value="KXO88994.1"/>
    <property type="molecule type" value="Genomic_DNA"/>
</dbReference>
<accession>A0A138A0C3</accession>
<dbReference type="EMBL" id="LSRF01000058">
    <property type="protein sequence ID" value="KXP03894.1"/>
    <property type="molecule type" value="Genomic_DNA"/>
</dbReference>
<dbReference type="OrthoDB" id="3541280at2"/>